<feature type="transmembrane region" description="Helical" evidence="1">
    <location>
        <begin position="6"/>
        <end position="26"/>
    </location>
</feature>
<organism evidence="2 3">
    <name type="scientific">Candidatus Anoxymicrobium japonicum</name>
    <dbReference type="NCBI Taxonomy" id="2013648"/>
    <lineage>
        <taxon>Bacteria</taxon>
        <taxon>Bacillati</taxon>
        <taxon>Actinomycetota</taxon>
        <taxon>Candidatus Geothermincolia</taxon>
        <taxon>Candidatus Geothermincolales</taxon>
        <taxon>Candidatus Anoxymicrobiaceae</taxon>
        <taxon>Candidatus Anoxymicrobium</taxon>
    </lineage>
</organism>
<evidence type="ECO:0008006" key="4">
    <source>
        <dbReference type="Google" id="ProtNLM"/>
    </source>
</evidence>
<reference evidence="2 3" key="1">
    <citation type="journal article" date="2017" name="ISME J.">
        <title>Potential for microbial H2 and metal transformations associated with novel bacteria and archaea in deep terrestrial subsurface sediments.</title>
        <authorList>
            <person name="Hernsdorf A.W."/>
            <person name="Amano Y."/>
            <person name="Miyakawa K."/>
            <person name="Ise K."/>
            <person name="Suzuki Y."/>
            <person name="Anantharaman K."/>
            <person name="Probst A."/>
            <person name="Burstein D."/>
            <person name="Thomas B.C."/>
            <person name="Banfield J.F."/>
        </authorList>
    </citation>
    <scope>NUCLEOTIDE SEQUENCE [LARGE SCALE GENOMIC DNA]</scope>
    <source>
        <strain evidence="2">HGW-Actinobacteria-3</strain>
    </source>
</reference>
<keyword evidence="1" id="KW-0472">Membrane</keyword>
<keyword evidence="1" id="KW-1133">Transmembrane helix</keyword>
<dbReference type="AlphaFoldDB" id="A0A2N3G861"/>
<dbReference type="EMBL" id="PHEX01000002">
    <property type="protein sequence ID" value="PKQ28901.1"/>
    <property type="molecule type" value="Genomic_DNA"/>
</dbReference>
<protein>
    <recommendedName>
        <fullName evidence="4">DUF948 domain-containing protein</fullName>
    </recommendedName>
</protein>
<evidence type="ECO:0000313" key="3">
    <source>
        <dbReference type="Proteomes" id="UP000233654"/>
    </source>
</evidence>
<accession>A0A2N3G861</accession>
<name>A0A2N3G861_9ACTN</name>
<evidence type="ECO:0000256" key="1">
    <source>
        <dbReference type="SAM" id="Phobius"/>
    </source>
</evidence>
<dbReference type="InterPro" id="IPR009293">
    <property type="entry name" value="UPF0478"/>
</dbReference>
<sequence>MALKVLQVVGAAAVVIIVILLIPVLLRLRRTLDEASIIISETRPQTLTLLKRVQATLDSVNQELSSIEFITEDTSMLVSKVGDASAAVEKAIKSPMTKIGFVTAGAVATGFAVKRRLSRDLSDKK</sequence>
<dbReference type="Pfam" id="PF06103">
    <property type="entry name" value="DUF948"/>
    <property type="match status" value="1"/>
</dbReference>
<proteinExistence type="predicted"/>
<gene>
    <name evidence="2" type="ORF">CVT63_00215</name>
</gene>
<dbReference type="Proteomes" id="UP000233654">
    <property type="component" value="Unassembled WGS sequence"/>
</dbReference>
<evidence type="ECO:0000313" key="2">
    <source>
        <dbReference type="EMBL" id="PKQ28901.1"/>
    </source>
</evidence>
<keyword evidence="1" id="KW-0812">Transmembrane</keyword>
<comment type="caution">
    <text evidence="2">The sequence shown here is derived from an EMBL/GenBank/DDBJ whole genome shotgun (WGS) entry which is preliminary data.</text>
</comment>